<dbReference type="InterPro" id="IPR036834">
    <property type="entry name" value="Bcl-2-like_sf"/>
</dbReference>
<organism evidence="1 2">
    <name type="scientific">Pipistrellus kuhlii</name>
    <name type="common">Kuhl's pipistrelle</name>
    <dbReference type="NCBI Taxonomy" id="59472"/>
    <lineage>
        <taxon>Eukaryota</taxon>
        <taxon>Metazoa</taxon>
        <taxon>Chordata</taxon>
        <taxon>Craniata</taxon>
        <taxon>Vertebrata</taxon>
        <taxon>Euteleostomi</taxon>
        <taxon>Mammalia</taxon>
        <taxon>Eutheria</taxon>
        <taxon>Laurasiatheria</taxon>
        <taxon>Chiroptera</taxon>
        <taxon>Yangochiroptera</taxon>
        <taxon>Vespertilionidae</taxon>
        <taxon>Pipistrellus</taxon>
    </lineage>
</organism>
<dbReference type="GO" id="GO:0042981">
    <property type="term" value="P:regulation of apoptotic process"/>
    <property type="evidence" value="ECO:0007669"/>
    <property type="project" value="InterPro"/>
</dbReference>
<proteinExistence type="predicted"/>
<dbReference type="PANTHER" id="PTHR36466:SF1">
    <property type="entry name" value="BCL-2-LIKE PROTEIN 15"/>
    <property type="match status" value="1"/>
</dbReference>
<dbReference type="SUPFAM" id="SSF56854">
    <property type="entry name" value="Bcl-2 inhibitors of programmed cell death"/>
    <property type="match status" value="1"/>
</dbReference>
<dbReference type="Gene3D" id="1.10.437.10">
    <property type="entry name" value="Blc2-like"/>
    <property type="match status" value="1"/>
</dbReference>
<dbReference type="OrthoDB" id="9950208at2759"/>
<protein>
    <submittedName>
        <fullName evidence="1">BCL2 like 15</fullName>
    </submittedName>
</protein>
<accession>A0A7J7TVH5</accession>
<dbReference type="PANTHER" id="PTHR36466">
    <property type="entry name" value="BCL-2-LIKE PROTEIN 15"/>
    <property type="match status" value="1"/>
</dbReference>
<dbReference type="EMBL" id="JACAGB010000024">
    <property type="protein sequence ID" value="KAF6304615.1"/>
    <property type="molecule type" value="Genomic_DNA"/>
</dbReference>
<keyword evidence="2" id="KW-1185">Reference proteome</keyword>
<dbReference type="Proteomes" id="UP000558488">
    <property type="component" value="Unassembled WGS sequence"/>
</dbReference>
<dbReference type="AlphaFoldDB" id="A0A7J7TVH5"/>
<dbReference type="GO" id="GO:0005829">
    <property type="term" value="C:cytosol"/>
    <property type="evidence" value="ECO:0007669"/>
    <property type="project" value="TreeGrafter"/>
</dbReference>
<reference evidence="1 2" key="1">
    <citation type="journal article" date="2020" name="Nature">
        <title>Six reference-quality genomes reveal evolution of bat adaptations.</title>
        <authorList>
            <person name="Jebb D."/>
            <person name="Huang Z."/>
            <person name="Pippel M."/>
            <person name="Hughes G.M."/>
            <person name="Lavrichenko K."/>
            <person name="Devanna P."/>
            <person name="Winkler S."/>
            <person name="Jermiin L.S."/>
            <person name="Skirmuntt E.C."/>
            <person name="Katzourakis A."/>
            <person name="Burkitt-Gray L."/>
            <person name="Ray D.A."/>
            <person name="Sullivan K.A.M."/>
            <person name="Roscito J.G."/>
            <person name="Kirilenko B.M."/>
            <person name="Davalos L.M."/>
            <person name="Corthals A.P."/>
            <person name="Power M.L."/>
            <person name="Jones G."/>
            <person name="Ransome R.D."/>
            <person name="Dechmann D.K.N."/>
            <person name="Locatelli A.G."/>
            <person name="Puechmaille S.J."/>
            <person name="Fedrigo O."/>
            <person name="Jarvis E.D."/>
            <person name="Hiller M."/>
            <person name="Vernes S.C."/>
            <person name="Myers E.W."/>
            <person name="Teeling E.C."/>
        </authorList>
    </citation>
    <scope>NUCLEOTIDE SEQUENCE [LARGE SCALE GENOMIC DNA]</scope>
    <source>
        <strain evidence="1">MPipKuh1</strain>
        <tissue evidence="1">Flight muscle</tissue>
    </source>
</reference>
<evidence type="ECO:0000313" key="1">
    <source>
        <dbReference type="EMBL" id="KAF6304615.1"/>
    </source>
</evidence>
<name>A0A7J7TVH5_PIPKU</name>
<dbReference type="GO" id="GO:0005634">
    <property type="term" value="C:nucleus"/>
    <property type="evidence" value="ECO:0007669"/>
    <property type="project" value="TreeGrafter"/>
</dbReference>
<dbReference type="InterPro" id="IPR033543">
    <property type="entry name" value="BCL2L15"/>
</dbReference>
<evidence type="ECO:0000313" key="2">
    <source>
        <dbReference type="Proteomes" id="UP000558488"/>
    </source>
</evidence>
<comment type="caution">
    <text evidence="1">The sequence shown here is derived from an EMBL/GenBank/DDBJ whole genome shotgun (WGS) entry which is preliminary data.</text>
</comment>
<sequence>MKTPKTFEEQTECIVDFLLSDLLGLPSLVAPRDLRDEGGELETDSGECSSFDVAIIASRLRMLGDKFNEELEAPARSVIAESVRGQLGAVLPNTVKSLSKAWCAQNASLAYETAFVAVSIKLLERVVQLAPERARQVAASITDMINGNSAVQEFIRGQGGWENLES</sequence>
<gene>
    <name evidence="1" type="ORF">mPipKuh1_001402</name>
</gene>